<dbReference type="Pfam" id="PF01094">
    <property type="entry name" value="ANF_receptor"/>
    <property type="match status" value="1"/>
</dbReference>
<keyword evidence="3" id="KW-1133">Transmembrane helix</keyword>
<dbReference type="Proteomes" id="UP000694388">
    <property type="component" value="Unplaced"/>
</dbReference>
<dbReference type="GO" id="GO:0004930">
    <property type="term" value="F:G protein-coupled receptor activity"/>
    <property type="evidence" value="ECO:0007669"/>
    <property type="project" value="UniProtKB-KW"/>
</dbReference>
<evidence type="ECO:0000259" key="7">
    <source>
        <dbReference type="Pfam" id="PF01094"/>
    </source>
</evidence>
<dbReference type="InterPro" id="IPR001828">
    <property type="entry name" value="ANF_lig-bd_rcpt"/>
</dbReference>
<dbReference type="InterPro" id="IPR000337">
    <property type="entry name" value="GPCR_3"/>
</dbReference>
<keyword evidence="2" id="KW-0812">Transmembrane</keyword>
<dbReference type="InterPro" id="IPR028082">
    <property type="entry name" value="Peripla_BP_I"/>
</dbReference>
<dbReference type="PANTHER" id="PTHR24061:SF0">
    <property type="entry name" value="C-FAMILY ODORANT RECEPTOR OLFCT1"/>
    <property type="match status" value="1"/>
</dbReference>
<evidence type="ECO:0000256" key="1">
    <source>
        <dbReference type="ARBA" id="ARBA00004141"/>
    </source>
</evidence>
<evidence type="ECO:0000256" key="2">
    <source>
        <dbReference type="ARBA" id="ARBA00022692"/>
    </source>
</evidence>
<keyword evidence="6" id="KW-0325">Glycoprotein</keyword>
<evidence type="ECO:0000313" key="8">
    <source>
        <dbReference type="Ensembl" id="ENSEBUP00000021039.1"/>
    </source>
</evidence>
<organism evidence="8 9">
    <name type="scientific">Eptatretus burgeri</name>
    <name type="common">Inshore hagfish</name>
    <dbReference type="NCBI Taxonomy" id="7764"/>
    <lineage>
        <taxon>Eukaryota</taxon>
        <taxon>Metazoa</taxon>
        <taxon>Chordata</taxon>
        <taxon>Craniata</taxon>
        <taxon>Vertebrata</taxon>
        <taxon>Cyclostomata</taxon>
        <taxon>Myxini</taxon>
        <taxon>Myxiniformes</taxon>
        <taxon>Myxinidae</taxon>
        <taxon>Eptatretinae</taxon>
        <taxon>Eptatretus</taxon>
    </lineage>
</organism>
<name>A0A8C4QV25_EPTBU</name>
<dbReference type="AlphaFoldDB" id="A0A8C4QV25"/>
<evidence type="ECO:0000313" key="9">
    <source>
        <dbReference type="Proteomes" id="UP000694388"/>
    </source>
</evidence>
<reference evidence="8" key="2">
    <citation type="submission" date="2025-09" db="UniProtKB">
        <authorList>
            <consortium name="Ensembl"/>
        </authorList>
    </citation>
    <scope>IDENTIFICATION</scope>
</reference>
<dbReference type="InterPro" id="IPR000068">
    <property type="entry name" value="GPCR_3_Ca_sens_rcpt-rel"/>
</dbReference>
<dbReference type="SUPFAM" id="SSF53822">
    <property type="entry name" value="Periplasmic binding protein-like I"/>
    <property type="match status" value="1"/>
</dbReference>
<proteinExistence type="predicted"/>
<evidence type="ECO:0000256" key="3">
    <source>
        <dbReference type="ARBA" id="ARBA00022989"/>
    </source>
</evidence>
<sequence length="425" mass="47513">MPLYSLITIRNDLFLLMSTLQAIVQMEDFSPRSFRWVMTMVFAIDEINRNSLLLPNATLGYVIYDSCYDSSRDMEAVLHITEQEARGIGPIYNCTPRAVIAESGTTLSIPIARFLGHYSIPQVSYFASCKCLSDKKLFPSFFRTIPSDGFQASVMAQIVQYFGWVYVGTVENDDEYGRNGVSQFLVEAELAGLCGAFRAILPQTKARVVLVFSSESALFPLAEELQQRNATHKIWIASEGWATSYLLGSTYSDIFKGTISIALRQGEILGLGKFLNTLRPQFPSEHVTDHRRCDDYYKDGITPFEIFMIVSIYPHLNCLNSIVKKGDRNTSIDFPVVPPPINCTGIDCRSQRAYNKSDSTLIFNTITSNNFDISEEIGELKVSTIILVRGQVDQAVKFSVLRVLFRGLSSGLSLSPGQLPTVVRL</sequence>
<accession>A0A8C4QV25</accession>
<dbReference type="GeneTree" id="ENSGT01150000286997"/>
<protein>
    <recommendedName>
        <fullName evidence="7">Receptor ligand binding region domain-containing protein</fullName>
    </recommendedName>
</protein>
<evidence type="ECO:0000256" key="5">
    <source>
        <dbReference type="ARBA" id="ARBA00023170"/>
    </source>
</evidence>
<reference evidence="8" key="1">
    <citation type="submission" date="2025-08" db="UniProtKB">
        <authorList>
            <consortium name="Ensembl"/>
        </authorList>
    </citation>
    <scope>IDENTIFICATION</scope>
</reference>
<dbReference type="PANTHER" id="PTHR24061">
    <property type="entry name" value="CALCIUM-SENSING RECEPTOR-RELATED"/>
    <property type="match status" value="1"/>
</dbReference>
<dbReference type="GO" id="GO:0005886">
    <property type="term" value="C:plasma membrane"/>
    <property type="evidence" value="ECO:0007669"/>
    <property type="project" value="UniProtKB-SubCell"/>
</dbReference>
<keyword evidence="9" id="KW-1185">Reference proteome</keyword>
<keyword evidence="5" id="KW-0675">Receptor</keyword>
<feature type="domain" description="Receptor ligand binding region" evidence="7">
    <location>
        <begin position="38"/>
        <end position="278"/>
    </location>
</feature>
<dbReference type="Gene3D" id="3.40.50.2300">
    <property type="match status" value="2"/>
</dbReference>
<evidence type="ECO:0000256" key="4">
    <source>
        <dbReference type="ARBA" id="ARBA00023136"/>
    </source>
</evidence>
<dbReference type="PRINTS" id="PR00248">
    <property type="entry name" value="GPCRMGR"/>
</dbReference>
<dbReference type="Ensembl" id="ENSEBUT00000021616.1">
    <property type="protein sequence ID" value="ENSEBUP00000021039.1"/>
    <property type="gene ID" value="ENSEBUG00000013003.1"/>
</dbReference>
<comment type="subcellular location">
    <subcellularLocation>
        <location evidence="1">Membrane</location>
        <topology evidence="1">Multi-pass membrane protein</topology>
    </subcellularLocation>
</comment>
<keyword evidence="4" id="KW-0472">Membrane</keyword>
<evidence type="ECO:0000256" key="6">
    <source>
        <dbReference type="ARBA" id="ARBA00023180"/>
    </source>
</evidence>